<gene>
    <name evidence="2" type="ORF">Nepgr_013601</name>
</gene>
<name>A0AAD3XPJ9_NEPGR</name>
<keyword evidence="3" id="KW-1185">Reference proteome</keyword>
<evidence type="ECO:0000313" key="2">
    <source>
        <dbReference type="EMBL" id="GMH11760.1"/>
    </source>
</evidence>
<dbReference type="Proteomes" id="UP001279734">
    <property type="component" value="Unassembled WGS sequence"/>
</dbReference>
<reference evidence="2" key="1">
    <citation type="submission" date="2023-05" db="EMBL/GenBank/DDBJ databases">
        <title>Nepenthes gracilis genome sequencing.</title>
        <authorList>
            <person name="Fukushima K."/>
        </authorList>
    </citation>
    <scope>NUCLEOTIDE SEQUENCE</scope>
    <source>
        <strain evidence="2">SING2019-196</strain>
    </source>
</reference>
<organism evidence="2 3">
    <name type="scientific">Nepenthes gracilis</name>
    <name type="common">Slender pitcher plant</name>
    <dbReference type="NCBI Taxonomy" id="150966"/>
    <lineage>
        <taxon>Eukaryota</taxon>
        <taxon>Viridiplantae</taxon>
        <taxon>Streptophyta</taxon>
        <taxon>Embryophyta</taxon>
        <taxon>Tracheophyta</taxon>
        <taxon>Spermatophyta</taxon>
        <taxon>Magnoliopsida</taxon>
        <taxon>eudicotyledons</taxon>
        <taxon>Gunneridae</taxon>
        <taxon>Pentapetalae</taxon>
        <taxon>Caryophyllales</taxon>
        <taxon>Nepenthaceae</taxon>
        <taxon>Nepenthes</taxon>
    </lineage>
</organism>
<comment type="caution">
    <text evidence="2">The sequence shown here is derived from an EMBL/GenBank/DDBJ whole genome shotgun (WGS) entry which is preliminary data.</text>
</comment>
<dbReference type="EMBL" id="BSYO01000011">
    <property type="protein sequence ID" value="GMH11760.1"/>
    <property type="molecule type" value="Genomic_DNA"/>
</dbReference>
<feature type="region of interest" description="Disordered" evidence="1">
    <location>
        <begin position="40"/>
        <end position="65"/>
    </location>
</feature>
<evidence type="ECO:0000256" key="1">
    <source>
        <dbReference type="SAM" id="MobiDB-lite"/>
    </source>
</evidence>
<proteinExistence type="predicted"/>
<protein>
    <submittedName>
        <fullName evidence="2">Uncharacterized protein</fullName>
    </submittedName>
</protein>
<evidence type="ECO:0000313" key="3">
    <source>
        <dbReference type="Proteomes" id="UP001279734"/>
    </source>
</evidence>
<sequence>MDLVGRWKPQKFLMCFTTGLTQMTEEKQIDSCCDHLSHSYRPEHGSSVPDDTSDGKRTVTGDPIRSPIARQTHLNWFSKLLRD</sequence>
<dbReference type="AlphaFoldDB" id="A0AAD3XPJ9"/>
<accession>A0AAD3XPJ9</accession>